<gene>
    <name evidence="2" type="ORF">T265_14645</name>
</gene>
<dbReference type="KEGG" id="ovi:T265_14645"/>
<reference evidence="2 3" key="1">
    <citation type="submission" date="2013-11" db="EMBL/GenBank/DDBJ databases">
        <title>Opisthorchis viverrini - life in the bile duct.</title>
        <authorList>
            <person name="Young N.D."/>
            <person name="Nagarajan N."/>
            <person name="Lin S.J."/>
            <person name="Korhonen P.K."/>
            <person name="Jex A.R."/>
            <person name="Hall R.S."/>
            <person name="Safavi-Hemami H."/>
            <person name="Kaewkong W."/>
            <person name="Bertrand D."/>
            <person name="Gao S."/>
            <person name="Seet Q."/>
            <person name="Wongkham S."/>
            <person name="Teh B.T."/>
            <person name="Wongkham C."/>
            <person name="Intapan P.M."/>
            <person name="Maleewong W."/>
            <person name="Yang X."/>
            <person name="Hu M."/>
            <person name="Wang Z."/>
            <person name="Hofmann A."/>
            <person name="Sternberg P.W."/>
            <person name="Tan P."/>
            <person name="Wang J."/>
            <person name="Gasser R.B."/>
        </authorList>
    </citation>
    <scope>NUCLEOTIDE SEQUENCE [LARGE SCALE GENOMIC DNA]</scope>
</reference>
<sequence>MTWWAEHKFTERKVPGSNPTSNSRPFPSRLGQPGGTPFLVLPPDGMAARHRKGVLELINYQAVCSNQRAFESLVHNSRWLRSSNPTWWLLLRHRFKLAGSQFKKEWKAPSLITPWFPRNWCGFDKQTHLQVDLVSTGDSSESLVYDVIQLNVLHTDHFTFQSKSFQQPCLSNLIVSQPLVLPLGGTAARHRRGARSKMGRRRWGCRDVNCLPDCQLHDPSFPRVRSMLPRMSNYRLWRGLRQNACYLFAELKHPFSVKLPCHLKEARGLGYRQAAWTREVERQRSGSNHGPS</sequence>
<dbReference type="EMBL" id="KL596850">
    <property type="protein sequence ID" value="KER23425.1"/>
    <property type="molecule type" value="Genomic_DNA"/>
</dbReference>
<protein>
    <submittedName>
        <fullName evidence="2">Uncharacterized protein</fullName>
    </submittedName>
</protein>
<dbReference type="CTD" id="20328811"/>
<accession>A0A074ZJ93</accession>
<name>A0A074ZJ93_OPIVI</name>
<keyword evidence="3" id="KW-1185">Reference proteome</keyword>
<dbReference type="AlphaFoldDB" id="A0A074ZJ93"/>
<dbReference type="GeneID" id="20328811"/>
<proteinExistence type="predicted"/>
<organism evidence="2 3">
    <name type="scientific">Opisthorchis viverrini</name>
    <name type="common">Southeast Asian liver fluke</name>
    <dbReference type="NCBI Taxonomy" id="6198"/>
    <lineage>
        <taxon>Eukaryota</taxon>
        <taxon>Metazoa</taxon>
        <taxon>Spiralia</taxon>
        <taxon>Lophotrochozoa</taxon>
        <taxon>Platyhelminthes</taxon>
        <taxon>Trematoda</taxon>
        <taxon>Digenea</taxon>
        <taxon>Opisthorchiida</taxon>
        <taxon>Opisthorchiata</taxon>
        <taxon>Opisthorchiidae</taxon>
        <taxon>Opisthorchis</taxon>
    </lineage>
</organism>
<dbReference type="Proteomes" id="UP000054324">
    <property type="component" value="Unassembled WGS sequence"/>
</dbReference>
<dbReference type="RefSeq" id="XP_009172844.1">
    <property type="nucleotide sequence ID" value="XM_009174580.1"/>
</dbReference>
<evidence type="ECO:0000313" key="3">
    <source>
        <dbReference type="Proteomes" id="UP000054324"/>
    </source>
</evidence>
<feature type="non-terminal residue" evidence="2">
    <location>
        <position position="292"/>
    </location>
</feature>
<evidence type="ECO:0000256" key="1">
    <source>
        <dbReference type="SAM" id="MobiDB-lite"/>
    </source>
</evidence>
<feature type="region of interest" description="Disordered" evidence="1">
    <location>
        <begin position="1"/>
        <end position="33"/>
    </location>
</feature>
<evidence type="ECO:0000313" key="2">
    <source>
        <dbReference type="EMBL" id="KER23425.1"/>
    </source>
</evidence>
<feature type="compositionally biased region" description="Basic and acidic residues" evidence="1">
    <location>
        <begin position="1"/>
        <end position="14"/>
    </location>
</feature>